<reference evidence="2 3" key="1">
    <citation type="journal article" date="2019" name="Sci. Rep.">
        <title>Orb-weaving spider Araneus ventricosus genome elucidates the spidroin gene catalogue.</title>
        <authorList>
            <person name="Kono N."/>
            <person name="Nakamura H."/>
            <person name="Ohtoshi R."/>
            <person name="Moran D.A.P."/>
            <person name="Shinohara A."/>
            <person name="Yoshida Y."/>
            <person name="Fujiwara M."/>
            <person name="Mori M."/>
            <person name="Tomita M."/>
            <person name="Arakawa K."/>
        </authorList>
    </citation>
    <scope>NUCLEOTIDE SEQUENCE [LARGE SCALE GENOMIC DNA]</scope>
</reference>
<comment type="caution">
    <text evidence="2">The sequence shown here is derived from an EMBL/GenBank/DDBJ whole genome shotgun (WGS) entry which is preliminary data.</text>
</comment>
<accession>A0A4Y2KPC7</accession>
<sequence length="136" mass="15671">MLETDEDSDVDHEGNGPEDVLEENFSDHESFSEHDTKSEEDGDFGNEEVNNSEWFSLEDGVQCRRTKFRQNIHTRCHNIVSRVPGTKRPAKDVTSPVESWELFIHNNMIQLIVECTNIFIEKSAPNFSCERDAPKK</sequence>
<evidence type="ECO:0008006" key="4">
    <source>
        <dbReference type="Google" id="ProtNLM"/>
    </source>
</evidence>
<protein>
    <recommendedName>
        <fullName evidence="4">PiggyBac transposable element-derived protein domain-containing protein</fullName>
    </recommendedName>
</protein>
<dbReference type="OrthoDB" id="10057959at2759"/>
<feature type="compositionally biased region" description="Basic and acidic residues" evidence="1">
    <location>
        <begin position="25"/>
        <end position="39"/>
    </location>
</feature>
<gene>
    <name evidence="2" type="ORF">AVEN_72603_1</name>
</gene>
<proteinExistence type="predicted"/>
<keyword evidence="3" id="KW-1185">Reference proteome</keyword>
<name>A0A4Y2KPC7_ARAVE</name>
<evidence type="ECO:0000256" key="1">
    <source>
        <dbReference type="SAM" id="MobiDB-lite"/>
    </source>
</evidence>
<dbReference type="EMBL" id="BGPR01004834">
    <property type="protein sequence ID" value="GBN03860.1"/>
    <property type="molecule type" value="Genomic_DNA"/>
</dbReference>
<evidence type="ECO:0000313" key="3">
    <source>
        <dbReference type="Proteomes" id="UP000499080"/>
    </source>
</evidence>
<feature type="compositionally biased region" description="Acidic residues" evidence="1">
    <location>
        <begin position="1"/>
        <end position="10"/>
    </location>
</feature>
<evidence type="ECO:0000313" key="2">
    <source>
        <dbReference type="EMBL" id="GBN03860.1"/>
    </source>
</evidence>
<organism evidence="2 3">
    <name type="scientific">Araneus ventricosus</name>
    <name type="common">Orbweaver spider</name>
    <name type="synonym">Epeira ventricosa</name>
    <dbReference type="NCBI Taxonomy" id="182803"/>
    <lineage>
        <taxon>Eukaryota</taxon>
        <taxon>Metazoa</taxon>
        <taxon>Ecdysozoa</taxon>
        <taxon>Arthropoda</taxon>
        <taxon>Chelicerata</taxon>
        <taxon>Arachnida</taxon>
        <taxon>Araneae</taxon>
        <taxon>Araneomorphae</taxon>
        <taxon>Entelegynae</taxon>
        <taxon>Araneoidea</taxon>
        <taxon>Araneidae</taxon>
        <taxon>Araneus</taxon>
    </lineage>
</organism>
<dbReference type="Proteomes" id="UP000499080">
    <property type="component" value="Unassembled WGS sequence"/>
</dbReference>
<dbReference type="AlphaFoldDB" id="A0A4Y2KPC7"/>
<feature type="region of interest" description="Disordered" evidence="1">
    <location>
        <begin position="1"/>
        <end position="51"/>
    </location>
</feature>